<reference evidence="1" key="1">
    <citation type="journal article" date="2023" name="Plant J.">
        <title>The genome of the king protea, Protea cynaroides.</title>
        <authorList>
            <person name="Chang J."/>
            <person name="Duong T.A."/>
            <person name="Schoeman C."/>
            <person name="Ma X."/>
            <person name="Roodt D."/>
            <person name="Barker N."/>
            <person name="Li Z."/>
            <person name="Van de Peer Y."/>
            <person name="Mizrachi E."/>
        </authorList>
    </citation>
    <scope>NUCLEOTIDE SEQUENCE</scope>
    <source>
        <tissue evidence="1">Young leaves</tissue>
    </source>
</reference>
<gene>
    <name evidence="1" type="ORF">NE237_033211</name>
</gene>
<dbReference type="EMBL" id="JAMYWD010000001">
    <property type="protein sequence ID" value="KAJ4982374.1"/>
    <property type="molecule type" value="Genomic_DNA"/>
</dbReference>
<evidence type="ECO:0000313" key="2">
    <source>
        <dbReference type="Proteomes" id="UP001141806"/>
    </source>
</evidence>
<dbReference type="Pfam" id="PF04720">
    <property type="entry name" value="PDDEXK_6"/>
    <property type="match status" value="1"/>
</dbReference>
<accession>A0A9Q0L675</accession>
<dbReference type="PANTHER" id="PTHR31579:SF42">
    <property type="entry name" value="DUF506 FAMILY PROTEIN (DUF506)"/>
    <property type="match status" value="1"/>
</dbReference>
<proteinExistence type="predicted"/>
<dbReference type="OrthoDB" id="548115at2759"/>
<name>A0A9Q0L675_9MAGN</name>
<keyword evidence="2" id="KW-1185">Reference proteome</keyword>
<evidence type="ECO:0000313" key="1">
    <source>
        <dbReference type="EMBL" id="KAJ4982374.1"/>
    </source>
</evidence>
<sequence>MAKIPVRFKRVAAAFDEVARIRPCESSGSEYSPEGDLADLSDLIDSFMETDYYRVERVQLEDDDDRKDFEKSSLDDAESFWSDSEAKEMLPSLLEELKQVVRLMCAAARKSLKRMEMHVPPWRRNGYMQAKWFGRYKRTTRATAALRNSPVVAGENLREKRSVGFVALPEIYSYCRGVSDRKMGLNLKAGKLAAVFNGMEL</sequence>
<comment type="caution">
    <text evidence="1">The sequence shown here is derived from an EMBL/GenBank/DDBJ whole genome shotgun (WGS) entry which is preliminary data.</text>
</comment>
<dbReference type="InterPro" id="IPR006502">
    <property type="entry name" value="PDDEXK-like"/>
</dbReference>
<protein>
    <submittedName>
        <fullName evidence="1">Uncharacterized protein</fullName>
    </submittedName>
</protein>
<organism evidence="1 2">
    <name type="scientific">Protea cynaroides</name>
    <dbReference type="NCBI Taxonomy" id="273540"/>
    <lineage>
        <taxon>Eukaryota</taxon>
        <taxon>Viridiplantae</taxon>
        <taxon>Streptophyta</taxon>
        <taxon>Embryophyta</taxon>
        <taxon>Tracheophyta</taxon>
        <taxon>Spermatophyta</taxon>
        <taxon>Magnoliopsida</taxon>
        <taxon>Proteales</taxon>
        <taxon>Proteaceae</taxon>
        <taxon>Protea</taxon>
    </lineage>
</organism>
<dbReference type="PANTHER" id="PTHR31579">
    <property type="entry name" value="OS03G0796600 PROTEIN"/>
    <property type="match status" value="1"/>
</dbReference>
<dbReference type="Proteomes" id="UP001141806">
    <property type="component" value="Unassembled WGS sequence"/>
</dbReference>
<dbReference type="AlphaFoldDB" id="A0A9Q0L675"/>